<reference evidence="8" key="2">
    <citation type="submission" date="2025-08" db="UniProtKB">
        <authorList>
            <consortium name="RefSeq"/>
        </authorList>
    </citation>
    <scope>IDENTIFICATION</scope>
    <source>
        <tissue evidence="8">Epidermis and Blubber</tissue>
    </source>
</reference>
<feature type="compositionally biased region" description="Low complexity" evidence="5">
    <location>
        <begin position="23"/>
        <end position="55"/>
    </location>
</feature>
<feature type="transmembrane region" description="Helical" evidence="6">
    <location>
        <begin position="385"/>
        <end position="406"/>
    </location>
</feature>
<dbReference type="InterPro" id="IPR005828">
    <property type="entry name" value="MFS_sugar_transport-like"/>
</dbReference>
<dbReference type="InterPro" id="IPR036259">
    <property type="entry name" value="MFS_trans_sf"/>
</dbReference>
<feature type="transmembrane region" description="Helical" evidence="6">
    <location>
        <begin position="318"/>
        <end position="337"/>
    </location>
</feature>
<keyword evidence="2 6" id="KW-0812">Transmembrane</keyword>
<evidence type="ECO:0000256" key="4">
    <source>
        <dbReference type="ARBA" id="ARBA00023136"/>
    </source>
</evidence>
<feature type="transmembrane region" description="Helical" evidence="6">
    <location>
        <begin position="357"/>
        <end position="378"/>
    </location>
</feature>
<evidence type="ECO:0000256" key="1">
    <source>
        <dbReference type="ARBA" id="ARBA00004127"/>
    </source>
</evidence>
<keyword evidence="7" id="KW-1185">Reference proteome</keyword>
<evidence type="ECO:0000256" key="3">
    <source>
        <dbReference type="ARBA" id="ARBA00022989"/>
    </source>
</evidence>
<proteinExistence type="predicted"/>
<dbReference type="CTD" id="63027"/>
<keyword evidence="4 6" id="KW-0472">Membrane</keyword>
<dbReference type="GO" id="GO:0012505">
    <property type="term" value="C:endomembrane system"/>
    <property type="evidence" value="ECO:0007669"/>
    <property type="project" value="UniProtKB-SubCell"/>
</dbReference>
<evidence type="ECO:0000256" key="6">
    <source>
        <dbReference type="SAM" id="Phobius"/>
    </source>
</evidence>
<feature type="region of interest" description="Disordered" evidence="5">
    <location>
        <begin position="1"/>
        <end position="122"/>
    </location>
</feature>
<organism evidence="7 8">
    <name type="scientific">Balaenoptera musculus</name>
    <name type="common">Blue whale</name>
    <dbReference type="NCBI Taxonomy" id="9771"/>
    <lineage>
        <taxon>Eukaryota</taxon>
        <taxon>Metazoa</taxon>
        <taxon>Chordata</taxon>
        <taxon>Craniata</taxon>
        <taxon>Vertebrata</taxon>
        <taxon>Euteleostomi</taxon>
        <taxon>Mammalia</taxon>
        <taxon>Eutheria</taxon>
        <taxon>Laurasiatheria</taxon>
        <taxon>Artiodactyla</taxon>
        <taxon>Whippomorpha</taxon>
        <taxon>Cetacea</taxon>
        <taxon>Mysticeti</taxon>
        <taxon>Balaenopteridae</taxon>
        <taxon>Balaenoptera</taxon>
    </lineage>
</organism>
<sequence>MTGRCCPSSGAWAAATRRPLCCSPGSRRSSSASASSRTPSSWTSPTSGAAGTARAPSRRGSRPRAGGAAATWPTGPAPRPPPSPPPPGGRRAPSATAAARKGATRRPCRPLRTRGTTPPTVIATRGTTASAQAWSKTWSARFGRRPVLLFSVIFILVFGLTVALSVNVTMFSTLRFFEGFCLAGVILTLYALRIELCPPGRRFLITMVASFVATAGQLLMPGLAALCRDWQVLQALIICPFLLMLLYWSIFPESLRWLVATHQFASAKKLILRFTQKNRMNPESDIKGVMPELEKELSRRPKKVCIVKVVGTRNLWKNIVVLCVNSLTGFGIHHCFARSMMGHEVKVPLLENFYADYYTAAGIALASCLAVCPAVRVLGRRGGLLLFMILTALASLLQLGLLNLIGKYSQRPDSELQLKLAVGMSDSVKDKFSITFSIVGMFASHAVGNLSVFFCAEITPTVIRCGGLGLVLASAGFGMLTAPIIELHNQKGYFLHHIIFACCTLICIICLLLLPESRDQNLPESIPDGEHYTRQPLLPPRRGEQPLLLTNAELKDYSGLHDAAAAGDGLPDGTTANGGRPM</sequence>
<dbReference type="Proteomes" id="UP000694857">
    <property type="component" value="Chromosome 11"/>
</dbReference>
<feature type="transmembrane region" description="Helical" evidence="6">
    <location>
        <begin position="434"/>
        <end position="456"/>
    </location>
</feature>
<feature type="compositionally biased region" description="Pro residues" evidence="5">
    <location>
        <begin position="75"/>
        <end position="88"/>
    </location>
</feature>
<feature type="compositionally biased region" description="Low complexity" evidence="5">
    <location>
        <begin position="63"/>
        <end position="74"/>
    </location>
</feature>
<evidence type="ECO:0000313" key="8">
    <source>
        <dbReference type="RefSeq" id="XP_036726531.1"/>
    </source>
</evidence>
<feature type="transmembrane region" description="Helical" evidence="6">
    <location>
        <begin position="493"/>
        <end position="514"/>
    </location>
</feature>
<dbReference type="RefSeq" id="XP_036726531.1">
    <property type="nucleotide sequence ID" value="XM_036870636.1"/>
</dbReference>
<reference evidence="7" key="1">
    <citation type="submission" date="2024-06" db="UniProtKB">
        <authorList>
            <consortium name="RefSeq"/>
        </authorList>
    </citation>
    <scope>NUCLEOTIDE SEQUENCE [LARGE SCALE GENOMIC DNA]</scope>
</reference>
<evidence type="ECO:0000256" key="2">
    <source>
        <dbReference type="ARBA" id="ARBA00022692"/>
    </source>
</evidence>
<feature type="compositionally biased region" description="Basic residues" evidence="5">
    <location>
        <begin position="102"/>
        <end position="112"/>
    </location>
</feature>
<feature type="transmembrane region" description="Helical" evidence="6">
    <location>
        <begin position="174"/>
        <end position="192"/>
    </location>
</feature>
<protein>
    <submittedName>
        <fullName evidence="8">Solute carrier family 22 member 23 isoform X3</fullName>
    </submittedName>
</protein>
<dbReference type="GeneID" id="118904469"/>
<feature type="transmembrane region" description="Helical" evidence="6">
    <location>
        <begin position="232"/>
        <end position="251"/>
    </location>
</feature>
<dbReference type="AlphaFoldDB" id="A0A8B8Z058"/>
<dbReference type="SUPFAM" id="SSF103473">
    <property type="entry name" value="MFS general substrate transporter"/>
    <property type="match status" value="1"/>
</dbReference>
<name>A0A8B8Z058_BALMU</name>
<feature type="transmembrane region" description="Helical" evidence="6">
    <location>
        <begin position="468"/>
        <end position="487"/>
    </location>
</feature>
<evidence type="ECO:0000256" key="5">
    <source>
        <dbReference type="SAM" id="MobiDB-lite"/>
    </source>
</evidence>
<dbReference type="Pfam" id="PF00083">
    <property type="entry name" value="Sugar_tr"/>
    <property type="match status" value="1"/>
</dbReference>
<accession>A0A8B8Z058</accession>
<dbReference type="GO" id="GO:0022857">
    <property type="term" value="F:transmembrane transporter activity"/>
    <property type="evidence" value="ECO:0007669"/>
    <property type="project" value="InterPro"/>
</dbReference>
<feature type="transmembrane region" description="Helical" evidence="6">
    <location>
        <begin position="147"/>
        <end position="168"/>
    </location>
</feature>
<gene>
    <name evidence="8" type="primary">SLC22A23</name>
</gene>
<feature type="compositionally biased region" description="Low complexity" evidence="5">
    <location>
        <begin position="89"/>
        <end position="101"/>
    </location>
</feature>
<dbReference type="PANTHER" id="PTHR24064">
    <property type="entry name" value="SOLUTE CARRIER FAMILY 22 MEMBER"/>
    <property type="match status" value="1"/>
</dbReference>
<keyword evidence="3 6" id="KW-1133">Transmembrane helix</keyword>
<dbReference type="Gene3D" id="1.20.1250.20">
    <property type="entry name" value="MFS general substrate transporter like domains"/>
    <property type="match status" value="1"/>
</dbReference>
<comment type="subcellular location">
    <subcellularLocation>
        <location evidence="1">Endomembrane system</location>
        <topology evidence="1">Multi-pass membrane protein</topology>
    </subcellularLocation>
</comment>
<dbReference type="GO" id="GO:0016020">
    <property type="term" value="C:membrane"/>
    <property type="evidence" value="ECO:0007669"/>
    <property type="project" value="InterPro"/>
</dbReference>
<feature type="transmembrane region" description="Helical" evidence="6">
    <location>
        <begin position="204"/>
        <end position="226"/>
    </location>
</feature>
<evidence type="ECO:0000313" key="7">
    <source>
        <dbReference type="Proteomes" id="UP000694857"/>
    </source>
</evidence>